<dbReference type="OrthoDB" id="3380958at2"/>
<dbReference type="OMA" id="ACWALQH"/>
<evidence type="ECO:0000256" key="1">
    <source>
        <dbReference type="SAM" id="MobiDB-lite"/>
    </source>
</evidence>
<organism evidence="2 3">
    <name type="scientific">Mycolicibacterium thermoresistibile</name>
    <name type="common">Mycobacterium thermoresistibile</name>
    <dbReference type="NCBI Taxonomy" id="1797"/>
    <lineage>
        <taxon>Bacteria</taxon>
        <taxon>Bacillati</taxon>
        <taxon>Actinomycetota</taxon>
        <taxon>Actinomycetes</taxon>
        <taxon>Mycobacteriales</taxon>
        <taxon>Mycobacteriaceae</taxon>
        <taxon>Mycolicibacterium</taxon>
    </lineage>
</organism>
<dbReference type="RefSeq" id="WP_003925956.1">
    <property type="nucleotide sequence ID" value="NZ_BCTB01000027.1"/>
</dbReference>
<dbReference type="InterPro" id="IPR025449">
    <property type="entry name" value="JetB"/>
</dbReference>
<evidence type="ECO:0000313" key="2">
    <source>
        <dbReference type="EMBL" id="GAT16020.1"/>
    </source>
</evidence>
<gene>
    <name evidence="2" type="ORF">RMCT_2989</name>
</gene>
<comment type="caution">
    <text evidence="2">The sequence shown here is derived from an EMBL/GenBank/DDBJ whole genome shotgun (WGS) entry which is preliminary data.</text>
</comment>
<feature type="compositionally biased region" description="Acidic residues" evidence="1">
    <location>
        <begin position="246"/>
        <end position="256"/>
    </location>
</feature>
<sequence>MTTDQEADLAAFSQLPEVNQNPRPPQQRRPRFDGDVSELPDRACWALQHLLTRRYISAETEPDLYSWVLEYRDQLRVRLSELDLLLRIVESPYENGDVAFVEQARYESARGVKLLRREPLGTYDSILALHLAQMMRAAGGQKVVISREEMHALFSGVLNDTDRDAVTFAARIDGAIARLTSLEILRRNRDDEDSYTISPVITAIMTASVISELQQQFEQLQRGGPPESRNGDAPESGNGAPQDLEDRLDEEVEVVD</sequence>
<dbReference type="EMBL" id="BCTB01000027">
    <property type="protein sequence ID" value="GAT16020.1"/>
    <property type="molecule type" value="Genomic_DNA"/>
</dbReference>
<dbReference type="AlphaFoldDB" id="A0A100XG37"/>
<reference evidence="2 3" key="1">
    <citation type="journal article" date="2016" name="Genome Announc.">
        <title>Draft Genome Sequences of Five Rapidly Growing Mycobacterium Species, M. thermoresistibile, M. fortuitum subsp. acetamidolyticum, M. canariasense, M. brisbanense, and M. novocastrense.</title>
        <authorList>
            <person name="Katahira K."/>
            <person name="Ogura Y."/>
            <person name="Gotoh Y."/>
            <person name="Hayashi T."/>
        </authorList>
    </citation>
    <scope>NUCLEOTIDE SEQUENCE [LARGE SCALE GENOMIC DNA]</scope>
    <source>
        <strain evidence="2 3">JCM6362</strain>
    </source>
</reference>
<proteinExistence type="predicted"/>
<dbReference type="Proteomes" id="UP000069654">
    <property type="component" value="Unassembled WGS sequence"/>
</dbReference>
<feature type="region of interest" description="Disordered" evidence="1">
    <location>
        <begin position="217"/>
        <end position="256"/>
    </location>
</feature>
<dbReference type="Pfam" id="PF13835">
    <property type="entry name" value="DUF4194"/>
    <property type="match status" value="1"/>
</dbReference>
<feature type="region of interest" description="Disordered" evidence="1">
    <location>
        <begin position="1"/>
        <end position="35"/>
    </location>
</feature>
<accession>A0A100XG37</accession>
<protein>
    <recommendedName>
        <fullName evidence="4">DUF4194 domain-containing protein</fullName>
    </recommendedName>
</protein>
<name>A0A100XG37_MYCTH</name>
<evidence type="ECO:0008006" key="4">
    <source>
        <dbReference type="Google" id="ProtNLM"/>
    </source>
</evidence>
<reference evidence="3" key="2">
    <citation type="submission" date="2016-02" db="EMBL/GenBank/DDBJ databases">
        <title>Draft genome sequence of five rapidly growing Mycobacterium species.</title>
        <authorList>
            <person name="Katahira K."/>
            <person name="Gotou Y."/>
            <person name="Iida K."/>
            <person name="Ogura Y."/>
            <person name="Hayashi T."/>
        </authorList>
    </citation>
    <scope>NUCLEOTIDE SEQUENCE [LARGE SCALE GENOMIC DNA]</scope>
    <source>
        <strain evidence="3">JCM6362</strain>
    </source>
</reference>
<dbReference type="STRING" id="1797.RMCT_2989"/>
<evidence type="ECO:0000313" key="3">
    <source>
        <dbReference type="Proteomes" id="UP000069654"/>
    </source>
</evidence>